<evidence type="ECO:0000313" key="2">
    <source>
        <dbReference type="EMBL" id="KDO30414.1"/>
    </source>
</evidence>
<dbReference type="InterPro" id="IPR036871">
    <property type="entry name" value="PX_dom_sf"/>
</dbReference>
<dbReference type="Proteomes" id="UP000030745">
    <property type="component" value="Unassembled WGS sequence"/>
</dbReference>
<dbReference type="KEGG" id="spar:SPRG_19637"/>
<keyword evidence="3" id="KW-1185">Reference proteome</keyword>
<feature type="domain" description="PX" evidence="1">
    <location>
        <begin position="35"/>
        <end position="161"/>
    </location>
</feature>
<dbReference type="PROSITE" id="PS50195">
    <property type="entry name" value="PX"/>
    <property type="match status" value="1"/>
</dbReference>
<dbReference type="VEuPathDB" id="FungiDB:SPRG_19637"/>
<dbReference type="GeneID" id="24140956"/>
<organism evidence="2 3">
    <name type="scientific">Saprolegnia parasitica (strain CBS 223.65)</name>
    <dbReference type="NCBI Taxonomy" id="695850"/>
    <lineage>
        <taxon>Eukaryota</taxon>
        <taxon>Sar</taxon>
        <taxon>Stramenopiles</taxon>
        <taxon>Oomycota</taxon>
        <taxon>Saprolegniomycetes</taxon>
        <taxon>Saprolegniales</taxon>
        <taxon>Saprolegniaceae</taxon>
        <taxon>Saprolegnia</taxon>
    </lineage>
</organism>
<dbReference type="Pfam" id="PF00787">
    <property type="entry name" value="PX"/>
    <property type="match status" value="1"/>
</dbReference>
<evidence type="ECO:0000259" key="1">
    <source>
        <dbReference type="PROSITE" id="PS50195"/>
    </source>
</evidence>
<dbReference type="AlphaFoldDB" id="A0A067CI40"/>
<name>A0A067CI40_SAPPC</name>
<dbReference type="OrthoDB" id="67648at2759"/>
<proteinExistence type="predicted"/>
<dbReference type="InterPro" id="IPR001683">
    <property type="entry name" value="PX_dom"/>
</dbReference>
<reference evidence="2 3" key="1">
    <citation type="journal article" date="2013" name="PLoS Genet.">
        <title>Distinctive expansion of potential virulence genes in the genome of the oomycete fish pathogen Saprolegnia parasitica.</title>
        <authorList>
            <person name="Jiang R.H."/>
            <person name="de Bruijn I."/>
            <person name="Haas B.J."/>
            <person name="Belmonte R."/>
            <person name="Lobach L."/>
            <person name="Christie J."/>
            <person name="van den Ackerveken G."/>
            <person name="Bottin A."/>
            <person name="Bulone V."/>
            <person name="Diaz-Moreno S.M."/>
            <person name="Dumas B."/>
            <person name="Fan L."/>
            <person name="Gaulin E."/>
            <person name="Govers F."/>
            <person name="Grenville-Briggs L.J."/>
            <person name="Horner N.R."/>
            <person name="Levin J.Z."/>
            <person name="Mammella M."/>
            <person name="Meijer H.J."/>
            <person name="Morris P."/>
            <person name="Nusbaum C."/>
            <person name="Oome S."/>
            <person name="Phillips A.J."/>
            <person name="van Rooyen D."/>
            <person name="Rzeszutek E."/>
            <person name="Saraiva M."/>
            <person name="Secombes C.J."/>
            <person name="Seidl M.F."/>
            <person name="Snel B."/>
            <person name="Stassen J.H."/>
            <person name="Sykes S."/>
            <person name="Tripathy S."/>
            <person name="van den Berg H."/>
            <person name="Vega-Arreguin J.C."/>
            <person name="Wawra S."/>
            <person name="Young S.K."/>
            <person name="Zeng Q."/>
            <person name="Dieguez-Uribeondo J."/>
            <person name="Russ C."/>
            <person name="Tyler B.M."/>
            <person name="van West P."/>
        </authorList>
    </citation>
    <scope>NUCLEOTIDE SEQUENCE [LARGE SCALE GENOMIC DNA]</scope>
    <source>
        <strain evidence="2 3">CBS 223.65</strain>
    </source>
</reference>
<dbReference type="RefSeq" id="XP_012198868.1">
    <property type="nucleotide sequence ID" value="XM_012343478.1"/>
</dbReference>
<sequence length="176" mass="19673">MQATANSVKKLTSATSLDDYSTVLAAWPQWKCCINGSRVIQANSKKFLFFQKVDVVYHVRVATATHRWIVHHTIADFRQLHEALLAAAANNAAFADALVHFPLPREHLFGRRDMLVIKGMCGNLEHYLVNLLRYIQRTASDSDSARMADLLRVFLSPPTCLADPVDAAPMARAKII</sequence>
<dbReference type="EMBL" id="KK583201">
    <property type="protein sequence ID" value="KDO30414.1"/>
    <property type="molecule type" value="Genomic_DNA"/>
</dbReference>
<protein>
    <recommendedName>
        <fullName evidence="1">PX domain-containing protein</fullName>
    </recommendedName>
</protein>
<dbReference type="SUPFAM" id="SSF64268">
    <property type="entry name" value="PX domain"/>
    <property type="match status" value="1"/>
</dbReference>
<gene>
    <name evidence="2" type="ORF">SPRG_19637</name>
</gene>
<dbReference type="GO" id="GO:0035091">
    <property type="term" value="F:phosphatidylinositol binding"/>
    <property type="evidence" value="ECO:0007669"/>
    <property type="project" value="InterPro"/>
</dbReference>
<dbReference type="Gene3D" id="3.30.1520.10">
    <property type="entry name" value="Phox-like domain"/>
    <property type="match status" value="1"/>
</dbReference>
<accession>A0A067CI40</accession>
<evidence type="ECO:0000313" key="3">
    <source>
        <dbReference type="Proteomes" id="UP000030745"/>
    </source>
</evidence>